<evidence type="ECO:0000313" key="6">
    <source>
        <dbReference type="EMBL" id="BCR35414.1"/>
    </source>
</evidence>
<keyword evidence="2" id="KW-0812">Transmembrane</keyword>
<keyword evidence="7" id="KW-1185">Reference proteome</keyword>
<name>A0A7U9TI84_9MOLU</name>
<evidence type="ECO:0000256" key="2">
    <source>
        <dbReference type="ARBA" id="ARBA00022692"/>
    </source>
</evidence>
<dbReference type="GO" id="GO:0015499">
    <property type="term" value="F:formate transmembrane transporter activity"/>
    <property type="evidence" value="ECO:0007669"/>
    <property type="project" value="TreeGrafter"/>
</dbReference>
<proteinExistence type="inferred from homology"/>
<dbReference type="AlphaFoldDB" id="A0A7U9TI84"/>
<keyword evidence="3" id="KW-1133">Transmembrane helix</keyword>
<dbReference type="GO" id="GO:0005886">
    <property type="term" value="C:plasma membrane"/>
    <property type="evidence" value="ECO:0007669"/>
    <property type="project" value="TreeGrafter"/>
</dbReference>
<dbReference type="KEGG" id="manr:MPAN_003070"/>
<evidence type="ECO:0000256" key="3">
    <source>
        <dbReference type="ARBA" id="ARBA00022989"/>
    </source>
</evidence>
<gene>
    <name evidence="6" type="primary">nirC</name>
    <name evidence="6" type="ORF">MPAN_003070</name>
</gene>
<keyword evidence="4" id="KW-0472">Membrane</keyword>
<reference evidence="6" key="1">
    <citation type="submission" date="2021-01" db="EMBL/GenBank/DDBJ databases">
        <title>Draft genome sequence of Acholeplasmataceae bacterium strain Mahy22.</title>
        <authorList>
            <person name="Watanabe M."/>
            <person name="Kojima H."/>
            <person name="Fukui M."/>
        </authorList>
    </citation>
    <scope>NUCLEOTIDE SEQUENCE</scope>
    <source>
        <strain evidence="6">Mahy22</strain>
    </source>
</reference>
<comment type="subcellular location">
    <subcellularLocation>
        <location evidence="1">Membrane</location>
        <topology evidence="1">Multi-pass membrane protein</topology>
    </subcellularLocation>
</comment>
<evidence type="ECO:0000256" key="5">
    <source>
        <dbReference type="ARBA" id="ARBA00049660"/>
    </source>
</evidence>
<dbReference type="Pfam" id="PF01226">
    <property type="entry name" value="Form_Nir_trans"/>
    <property type="match status" value="1"/>
</dbReference>
<dbReference type="EMBL" id="AP024412">
    <property type="protein sequence ID" value="BCR35414.1"/>
    <property type="molecule type" value="Genomic_DNA"/>
</dbReference>
<evidence type="ECO:0000256" key="4">
    <source>
        <dbReference type="ARBA" id="ARBA00023136"/>
    </source>
</evidence>
<dbReference type="Gene3D" id="1.20.1080.10">
    <property type="entry name" value="Glycerol uptake facilitator protein"/>
    <property type="match status" value="1"/>
</dbReference>
<dbReference type="PANTHER" id="PTHR30520">
    <property type="entry name" value="FORMATE TRANSPORTER-RELATED"/>
    <property type="match status" value="1"/>
</dbReference>
<accession>A0A7U9TI84</accession>
<protein>
    <submittedName>
        <fullName evidence="6">Transporter</fullName>
    </submittedName>
</protein>
<dbReference type="InterPro" id="IPR023271">
    <property type="entry name" value="Aquaporin-like"/>
</dbReference>
<sequence>MKHTYQTLMLALFSGILVGIGGILYVSSSNKIIGGVLFSFALLLIVSRGYYLFTGKVGYLLPYKKGNLKLIGLTLLGNTVGISLISALFLLSGKNNALLNAQYIFAGKLAQSWLETLVLAIFCGFMMYLAVDSYDKIKNQIASVFVVIFAVVIFIVAGFEHSIADMSYLVLSKTFTFESLLFIGIVIIGNLIGAVALNLLQEQVKKALK</sequence>
<comment type="similarity">
    <text evidence="5">Belongs to the FNT transporter (TC 1.A.16) family.</text>
</comment>
<evidence type="ECO:0000256" key="1">
    <source>
        <dbReference type="ARBA" id="ARBA00004141"/>
    </source>
</evidence>
<evidence type="ECO:0000313" key="7">
    <source>
        <dbReference type="Proteomes" id="UP000620133"/>
    </source>
</evidence>
<dbReference type="PANTHER" id="PTHR30520:SF6">
    <property type="entry name" value="FORMATE_NITRATE FAMILY TRANSPORTER (EUROFUNG)"/>
    <property type="match status" value="1"/>
</dbReference>
<dbReference type="InterPro" id="IPR000292">
    <property type="entry name" value="For/NO2_transpt"/>
</dbReference>
<dbReference type="Proteomes" id="UP000620133">
    <property type="component" value="Chromosome"/>
</dbReference>
<dbReference type="RefSeq" id="WP_176239670.1">
    <property type="nucleotide sequence ID" value="NZ_AP024412.1"/>
</dbReference>
<organism evidence="6 7">
    <name type="scientific">Mariniplasma anaerobium</name>
    <dbReference type="NCBI Taxonomy" id="2735436"/>
    <lineage>
        <taxon>Bacteria</taxon>
        <taxon>Bacillati</taxon>
        <taxon>Mycoplasmatota</taxon>
        <taxon>Mollicutes</taxon>
        <taxon>Acholeplasmatales</taxon>
        <taxon>Acholeplasmataceae</taxon>
        <taxon>Mariniplasma</taxon>
    </lineage>
</organism>